<dbReference type="AlphaFoldDB" id="A0A521EE99"/>
<protein>
    <submittedName>
        <fullName evidence="2">Uncharacterized protein</fullName>
    </submittedName>
</protein>
<dbReference type="Proteomes" id="UP000317557">
    <property type="component" value="Unassembled WGS sequence"/>
</dbReference>
<organism evidence="2 3">
    <name type="scientific">Gracilimonas mengyeensis</name>
    <dbReference type="NCBI Taxonomy" id="1302730"/>
    <lineage>
        <taxon>Bacteria</taxon>
        <taxon>Pseudomonadati</taxon>
        <taxon>Balneolota</taxon>
        <taxon>Balneolia</taxon>
        <taxon>Balneolales</taxon>
        <taxon>Balneolaceae</taxon>
        <taxon>Gracilimonas</taxon>
    </lineage>
</organism>
<proteinExistence type="predicted"/>
<reference evidence="2 3" key="1">
    <citation type="submission" date="2017-05" db="EMBL/GenBank/DDBJ databases">
        <authorList>
            <person name="Varghese N."/>
            <person name="Submissions S."/>
        </authorList>
    </citation>
    <scope>NUCLEOTIDE SEQUENCE [LARGE SCALE GENOMIC DNA]</scope>
    <source>
        <strain evidence="2 3">DSM 21985</strain>
    </source>
</reference>
<accession>A0A521EE99</accession>
<evidence type="ECO:0000313" key="2">
    <source>
        <dbReference type="EMBL" id="SMO82256.1"/>
    </source>
</evidence>
<keyword evidence="3" id="KW-1185">Reference proteome</keyword>
<dbReference type="EMBL" id="FXTP01000011">
    <property type="protein sequence ID" value="SMO82256.1"/>
    <property type="molecule type" value="Genomic_DNA"/>
</dbReference>
<sequence length="77" mass="8842">MQVGRVPVAVQRVERINKEGNGCKLFQEKVTDQQKQAETPDRKPQQSRKPGRALRCVYNVAHRHDPDIPNPHYGNEP</sequence>
<evidence type="ECO:0000313" key="3">
    <source>
        <dbReference type="Proteomes" id="UP000317557"/>
    </source>
</evidence>
<evidence type="ECO:0000256" key="1">
    <source>
        <dbReference type="SAM" id="MobiDB-lite"/>
    </source>
</evidence>
<name>A0A521EE99_9BACT</name>
<gene>
    <name evidence="2" type="ORF">SAMN06265219_111142</name>
</gene>
<feature type="region of interest" description="Disordered" evidence="1">
    <location>
        <begin position="24"/>
        <end position="53"/>
    </location>
</feature>